<protein>
    <submittedName>
        <fullName evidence="1">Uncharacterized protein</fullName>
    </submittedName>
</protein>
<dbReference type="RefSeq" id="WP_386673199.1">
    <property type="nucleotide sequence ID" value="NZ_JBHLTG010000006.1"/>
</dbReference>
<organism evidence="1 2">
    <name type="scientific">Lysobacter korlensis</name>
    <dbReference type="NCBI Taxonomy" id="553636"/>
    <lineage>
        <taxon>Bacteria</taxon>
        <taxon>Pseudomonadati</taxon>
        <taxon>Pseudomonadota</taxon>
        <taxon>Gammaproteobacteria</taxon>
        <taxon>Lysobacterales</taxon>
        <taxon>Lysobacteraceae</taxon>
        <taxon>Lysobacter</taxon>
    </lineage>
</organism>
<comment type="caution">
    <text evidence="1">The sequence shown here is derived from an EMBL/GenBank/DDBJ whole genome shotgun (WGS) entry which is preliminary data.</text>
</comment>
<evidence type="ECO:0000313" key="1">
    <source>
        <dbReference type="EMBL" id="MFC0680990.1"/>
    </source>
</evidence>
<reference evidence="1 2" key="1">
    <citation type="submission" date="2024-09" db="EMBL/GenBank/DDBJ databases">
        <authorList>
            <person name="Sun Q."/>
            <person name="Mori K."/>
        </authorList>
    </citation>
    <scope>NUCLEOTIDE SEQUENCE [LARGE SCALE GENOMIC DNA]</scope>
    <source>
        <strain evidence="1 2">KCTC 23076</strain>
    </source>
</reference>
<dbReference type="EMBL" id="JBHLTG010000006">
    <property type="protein sequence ID" value="MFC0680990.1"/>
    <property type="molecule type" value="Genomic_DNA"/>
</dbReference>
<accession>A0ABV6RVI7</accession>
<gene>
    <name evidence="1" type="ORF">ACFFGH_24435</name>
</gene>
<keyword evidence="2" id="KW-1185">Reference proteome</keyword>
<proteinExistence type="predicted"/>
<evidence type="ECO:0000313" key="2">
    <source>
        <dbReference type="Proteomes" id="UP001589896"/>
    </source>
</evidence>
<name>A0ABV6RVI7_9GAMM</name>
<dbReference type="Proteomes" id="UP001589896">
    <property type="component" value="Unassembled WGS sequence"/>
</dbReference>
<sequence>MGEQVVVDERTVLRVRRAVERAGSPAATVNEGAWRRSRDALLDDFEAGHDAEVSPARIRDVIDFLAEALPSAEARMTPREWERAVTAITDELLSLLPR</sequence>